<dbReference type="PATRIC" id="fig|251724.3.peg.1279"/>
<proteinExistence type="predicted"/>
<dbReference type="Pfam" id="PF12903">
    <property type="entry name" value="DUF3830"/>
    <property type="match status" value="1"/>
</dbReference>
<accession>A0A0P9WY51</accession>
<organism evidence="1 2">
    <name type="scientific">Pseudomonas amygdali pv. photiniae</name>
    <dbReference type="NCBI Taxonomy" id="251724"/>
    <lineage>
        <taxon>Bacteria</taxon>
        <taxon>Pseudomonadati</taxon>
        <taxon>Pseudomonadota</taxon>
        <taxon>Gammaproteobacteria</taxon>
        <taxon>Pseudomonadales</taxon>
        <taxon>Pseudomonadaceae</taxon>
        <taxon>Pseudomonas</taxon>
        <taxon>Pseudomonas amygdali</taxon>
    </lineage>
</organism>
<dbReference type="AlphaFoldDB" id="A0A0P9WY51"/>
<evidence type="ECO:0000313" key="1">
    <source>
        <dbReference type="EMBL" id="KPX56536.1"/>
    </source>
</evidence>
<dbReference type="Proteomes" id="UP000050469">
    <property type="component" value="Unassembled WGS sequence"/>
</dbReference>
<gene>
    <name evidence="1" type="ORF">ALO53_00978</name>
</gene>
<dbReference type="EMBL" id="LJQO01000559">
    <property type="protein sequence ID" value="KPX56536.1"/>
    <property type="molecule type" value="Genomic_DNA"/>
</dbReference>
<name>A0A0P9WY51_PSEA0</name>
<sequence length="161" mass="17685">GVECALAHHSEHCCFQGVVAVTTIKITAGGYEFLAEANPDAPQTVEAFLKLLPYRQKFIHVRWSGEGCWVPLDDYQLKLNDTLIGFENATSHPSVGDILFYPGGYSETEIILAYGSCCFASKMGQLAGNHFLTITQGKENLRKLGVKTLWEGAQDVVFELA</sequence>
<evidence type="ECO:0000313" key="2">
    <source>
        <dbReference type="Proteomes" id="UP000050469"/>
    </source>
</evidence>
<dbReference type="SUPFAM" id="SSF50891">
    <property type="entry name" value="Cyclophilin-like"/>
    <property type="match status" value="1"/>
</dbReference>
<feature type="non-terminal residue" evidence="1">
    <location>
        <position position="1"/>
    </location>
</feature>
<dbReference type="InterPro" id="IPR024532">
    <property type="entry name" value="DUF3830"/>
</dbReference>
<dbReference type="InterPro" id="IPR029000">
    <property type="entry name" value="Cyclophilin-like_dom_sf"/>
</dbReference>
<comment type="caution">
    <text evidence="1">The sequence shown here is derived from an EMBL/GenBank/DDBJ whole genome shotgun (WGS) entry which is preliminary data.</text>
</comment>
<reference evidence="1 2" key="1">
    <citation type="submission" date="2015-09" db="EMBL/GenBank/DDBJ databases">
        <title>Genome announcement of multiple Pseudomonas syringae strains.</title>
        <authorList>
            <person name="Thakur S."/>
            <person name="Wang P.W."/>
            <person name="Gong Y."/>
            <person name="Weir B.S."/>
            <person name="Guttman D.S."/>
        </authorList>
    </citation>
    <scope>NUCLEOTIDE SEQUENCE [LARGE SCALE GENOMIC DNA]</scope>
    <source>
        <strain evidence="1 2">ICMP7840</strain>
    </source>
</reference>
<evidence type="ECO:0008006" key="3">
    <source>
        <dbReference type="Google" id="ProtNLM"/>
    </source>
</evidence>
<dbReference type="Gene3D" id="2.40.100.20">
    <property type="match status" value="1"/>
</dbReference>
<protein>
    <recommendedName>
        <fullName evidence="3">Cyclophilin-like superfamily protein</fullName>
    </recommendedName>
</protein>